<reference evidence="1 2" key="1">
    <citation type="submission" date="2018-10" db="EMBL/GenBank/DDBJ databases">
        <title>Transmission dynamics of multidrug resistant bacteria on intensive care unit surfaces.</title>
        <authorList>
            <person name="D'Souza A.W."/>
            <person name="Potter R.F."/>
            <person name="Wallace M."/>
            <person name="Shupe A."/>
            <person name="Patel S."/>
            <person name="Sun S."/>
            <person name="Gul D."/>
            <person name="Kwon J.H."/>
            <person name="Andleeb S."/>
            <person name="Burnham C.-A.D."/>
            <person name="Dantas G."/>
        </authorList>
    </citation>
    <scope>NUCLEOTIDE SEQUENCE [LARGE SCALE GENOMIC DNA]</scope>
    <source>
        <strain evidence="1 2">PX_177</strain>
    </source>
</reference>
<evidence type="ECO:0000313" key="2">
    <source>
        <dbReference type="Proteomes" id="UP000276506"/>
    </source>
</evidence>
<comment type="caution">
    <text evidence="1">The sequence shown here is derived from an EMBL/GenBank/DDBJ whole genome shotgun (WGS) entry which is preliminary data.</text>
</comment>
<evidence type="ECO:0000313" key="1">
    <source>
        <dbReference type="EMBL" id="RRV05436.1"/>
    </source>
</evidence>
<protein>
    <submittedName>
        <fullName evidence="1">Uncharacterized protein</fullName>
    </submittedName>
</protein>
<name>A0A3R8V0R2_9GAMM</name>
<dbReference type="AlphaFoldDB" id="A0A3R8V0R2"/>
<gene>
    <name evidence="1" type="ORF">EGJ28_21080</name>
</gene>
<dbReference type="Proteomes" id="UP000276506">
    <property type="component" value="Unassembled WGS sequence"/>
</dbReference>
<dbReference type="RefSeq" id="WP_125940303.1">
    <property type="nucleotide sequence ID" value="NZ_RHQL01000018.1"/>
</dbReference>
<dbReference type="EMBL" id="RHQL01000018">
    <property type="protein sequence ID" value="RRV05436.1"/>
    <property type="molecule type" value="Genomic_DNA"/>
</dbReference>
<proteinExistence type="predicted"/>
<organism evidence="1 2">
    <name type="scientific">Stutzerimonas xanthomarina</name>
    <dbReference type="NCBI Taxonomy" id="271420"/>
    <lineage>
        <taxon>Bacteria</taxon>
        <taxon>Pseudomonadati</taxon>
        <taxon>Pseudomonadota</taxon>
        <taxon>Gammaproteobacteria</taxon>
        <taxon>Pseudomonadales</taxon>
        <taxon>Pseudomonadaceae</taxon>
        <taxon>Stutzerimonas</taxon>
    </lineage>
</organism>
<accession>A0A3R8V0R2</accession>
<sequence>MKLIDRSDYPTLLLQAASASSMLRVTKVIYQEVNPGCLFQSKWIPITEEQRWSRNHPYLESCDAAKGRCKTLARFCRAHDIDLRASPLYGGLEFKELMEDILEKDRVVKCDTLTPAVIFYAAKKRNVLHWDGWEIATGKGDFFTDTYGLDQWVYPLIASKEGHAGFTLSMPGEEVARARNAYREITGKQFAGDDGLGEDRLHSYEIYCGH</sequence>